<evidence type="ECO:0000256" key="6">
    <source>
        <dbReference type="ARBA" id="ARBA00022640"/>
    </source>
</evidence>
<feature type="domain" description="AIG1-type G" evidence="18">
    <location>
        <begin position="36"/>
        <end position="239"/>
    </location>
</feature>
<dbReference type="AlphaFoldDB" id="A0AAV7K4L6"/>
<gene>
    <name evidence="19" type="ORF">LOD99_1580</name>
</gene>
<dbReference type="GO" id="GO:0046872">
    <property type="term" value="F:metal ion binding"/>
    <property type="evidence" value="ECO:0007669"/>
    <property type="project" value="UniProtKB-KW"/>
</dbReference>
<evidence type="ECO:0000259" key="18">
    <source>
        <dbReference type="Pfam" id="PF04548"/>
    </source>
</evidence>
<keyword evidence="11" id="KW-1002">Plastid outer membrane</keyword>
<reference evidence="19 20" key="1">
    <citation type="journal article" date="2023" name="BMC Biol.">
        <title>The compact genome of the sponge Oopsacas minuta (Hexactinellida) is lacking key metazoan core genes.</title>
        <authorList>
            <person name="Santini S."/>
            <person name="Schenkelaars Q."/>
            <person name="Jourda C."/>
            <person name="Duchesne M."/>
            <person name="Belahbib H."/>
            <person name="Rocher C."/>
            <person name="Selva M."/>
            <person name="Riesgo A."/>
            <person name="Vervoort M."/>
            <person name="Leys S.P."/>
            <person name="Kodjabachian L."/>
            <person name="Le Bivic A."/>
            <person name="Borchiellini C."/>
            <person name="Claverie J.M."/>
            <person name="Renard E."/>
        </authorList>
    </citation>
    <scope>NUCLEOTIDE SEQUENCE [LARGE SCALE GENOMIC DNA]</scope>
    <source>
        <strain evidence="19">SPO-2</strain>
    </source>
</reference>
<evidence type="ECO:0000256" key="8">
    <source>
        <dbReference type="ARBA" id="ARBA00022723"/>
    </source>
</evidence>
<protein>
    <recommendedName>
        <fullName evidence="18">AIG1-type G domain-containing protein</fullName>
    </recommendedName>
</protein>
<keyword evidence="8" id="KW-0479">Metal-binding</keyword>
<keyword evidence="13" id="KW-0653">Protein transport</keyword>
<evidence type="ECO:0000256" key="4">
    <source>
        <dbReference type="ARBA" id="ARBA00022448"/>
    </source>
</evidence>
<keyword evidence="12" id="KW-0460">Magnesium</keyword>
<dbReference type="EMBL" id="JAKMXF010000166">
    <property type="protein sequence ID" value="KAI6655846.1"/>
    <property type="molecule type" value="Genomic_DNA"/>
</dbReference>
<evidence type="ECO:0000256" key="7">
    <source>
        <dbReference type="ARBA" id="ARBA00022692"/>
    </source>
</evidence>
<dbReference type="Gene3D" id="3.40.50.300">
    <property type="entry name" value="P-loop containing nucleotide triphosphate hydrolases"/>
    <property type="match status" value="2"/>
</dbReference>
<comment type="caution">
    <text evidence="19">The sequence shown here is derived from an EMBL/GenBank/DDBJ whole genome shotgun (WGS) entry which is preliminary data.</text>
</comment>
<organism evidence="19 20">
    <name type="scientific">Oopsacas minuta</name>
    <dbReference type="NCBI Taxonomy" id="111878"/>
    <lineage>
        <taxon>Eukaryota</taxon>
        <taxon>Metazoa</taxon>
        <taxon>Porifera</taxon>
        <taxon>Hexactinellida</taxon>
        <taxon>Hexasterophora</taxon>
        <taxon>Lyssacinosida</taxon>
        <taxon>Leucopsacidae</taxon>
        <taxon>Oopsacas</taxon>
    </lineage>
</organism>
<dbReference type="InterPro" id="IPR027417">
    <property type="entry name" value="P-loop_NTPase"/>
</dbReference>
<dbReference type="CDD" id="cd00882">
    <property type="entry name" value="Ras_like_GTPase"/>
    <property type="match status" value="1"/>
</dbReference>
<evidence type="ECO:0000256" key="5">
    <source>
        <dbReference type="ARBA" id="ARBA00022528"/>
    </source>
</evidence>
<evidence type="ECO:0000256" key="1">
    <source>
        <dbReference type="ARBA" id="ARBA00001946"/>
    </source>
</evidence>
<dbReference type="GO" id="GO:0005525">
    <property type="term" value="F:GTP binding"/>
    <property type="evidence" value="ECO:0007669"/>
    <property type="project" value="UniProtKB-KW"/>
</dbReference>
<dbReference type="InterPro" id="IPR006703">
    <property type="entry name" value="G_AIG1"/>
</dbReference>
<evidence type="ECO:0000256" key="3">
    <source>
        <dbReference type="ARBA" id="ARBA00008535"/>
    </source>
</evidence>
<evidence type="ECO:0000313" key="19">
    <source>
        <dbReference type="EMBL" id="KAI6655846.1"/>
    </source>
</evidence>
<comment type="similarity">
    <text evidence="3">Belongs to the TRAFAC class TrmE-Era-EngA-EngB-Septin-like GTPase superfamily. AIG1/Toc34/Toc159-like paraseptin GTPase family. IAN subfamily.</text>
</comment>
<evidence type="ECO:0000256" key="17">
    <source>
        <dbReference type="ARBA" id="ARBA00024013"/>
    </source>
</evidence>
<dbReference type="GO" id="GO:0016787">
    <property type="term" value="F:hydrolase activity"/>
    <property type="evidence" value="ECO:0007669"/>
    <property type="project" value="UniProtKB-KW"/>
</dbReference>
<evidence type="ECO:0000256" key="11">
    <source>
        <dbReference type="ARBA" id="ARBA00022805"/>
    </source>
</evidence>
<keyword evidence="7" id="KW-0812">Transmembrane</keyword>
<name>A0AAV7K4L6_9METZ</name>
<dbReference type="Proteomes" id="UP001165289">
    <property type="component" value="Unassembled WGS sequence"/>
</dbReference>
<comment type="subcellular location">
    <subcellularLocation>
        <location evidence="2">Membrane</location>
        <topology evidence="2">Single-pass membrane protein</topology>
    </subcellularLocation>
    <subcellularLocation>
        <location evidence="17">Plastid</location>
        <location evidence="17">Chloroplast outer membrane</location>
    </subcellularLocation>
</comment>
<dbReference type="GO" id="GO:0016020">
    <property type="term" value="C:membrane"/>
    <property type="evidence" value="ECO:0007669"/>
    <property type="project" value="UniProtKB-SubCell"/>
</dbReference>
<accession>A0AAV7K4L6</accession>
<keyword evidence="16" id="KW-0472">Membrane</keyword>
<dbReference type="GO" id="GO:0015031">
    <property type="term" value="P:protein transport"/>
    <property type="evidence" value="ECO:0007669"/>
    <property type="project" value="UniProtKB-KW"/>
</dbReference>
<keyword evidence="10" id="KW-0378">Hydrolase</keyword>
<dbReference type="Pfam" id="PF04548">
    <property type="entry name" value="AIG1"/>
    <property type="match status" value="1"/>
</dbReference>
<evidence type="ECO:0000256" key="10">
    <source>
        <dbReference type="ARBA" id="ARBA00022801"/>
    </source>
</evidence>
<dbReference type="PANTHER" id="PTHR10903">
    <property type="entry name" value="GTPASE, IMAP FAMILY MEMBER-RELATED"/>
    <property type="match status" value="1"/>
</dbReference>
<dbReference type="SUPFAM" id="SSF52540">
    <property type="entry name" value="P-loop containing nucleoside triphosphate hydrolases"/>
    <property type="match status" value="1"/>
</dbReference>
<keyword evidence="15" id="KW-0342">GTP-binding</keyword>
<evidence type="ECO:0000256" key="12">
    <source>
        <dbReference type="ARBA" id="ARBA00022842"/>
    </source>
</evidence>
<evidence type="ECO:0000256" key="9">
    <source>
        <dbReference type="ARBA" id="ARBA00022741"/>
    </source>
</evidence>
<keyword evidence="20" id="KW-1185">Reference proteome</keyword>
<evidence type="ECO:0000256" key="2">
    <source>
        <dbReference type="ARBA" id="ARBA00004167"/>
    </source>
</evidence>
<evidence type="ECO:0000313" key="20">
    <source>
        <dbReference type="Proteomes" id="UP001165289"/>
    </source>
</evidence>
<keyword evidence="14" id="KW-1133">Transmembrane helix</keyword>
<dbReference type="PANTHER" id="PTHR10903:SF135">
    <property type="entry name" value="TRANSLOCASE OF CHLOROPLAST 120, CHLOROPLASTIC-RELATED"/>
    <property type="match status" value="1"/>
</dbReference>
<proteinExistence type="inferred from homology"/>
<keyword evidence="9" id="KW-0547">Nucleotide-binding</keyword>
<evidence type="ECO:0000256" key="15">
    <source>
        <dbReference type="ARBA" id="ARBA00023134"/>
    </source>
</evidence>
<keyword evidence="5" id="KW-0150">Chloroplast</keyword>
<sequence>MAERKPAWRNWDNRKTWLKRARDVTLIPPKRDFDRTFILIGKVNSGKSTLANLLYGIKDKITFRVHPHKQAYCTTTEMSCKEFEVESSIVYGRVFQGNEKLKVQIMDQPGSNDSNYTDQDRCDNIVECLKVSRAELSNTFLIVFDMSGKFFTIEDTISILNLSEILSNSGYKFFENAILVVTHADQFDNYQEKFRQMLEMKEYASISHLLKQINKQHIFINGLDITEENRNNLLKTLFQMSKPKLNVSITGNHGFLGSELRELLQLPEDDLVENDSTKFDVEYFFNPDMNIFDQFDKLTLEQRVQDELKKLFIVSRGITAMVVLISLEEAFSEEFYNLINSIPETYSIGSSSKVEDSDIWKYTFIVFLSPVSESKSVLENIQRNTRIKKLVARVNNRYTWVTRGMSPADCHNKLIEMVLQVGHDAQGRTLINNQVVKQMNKFISGPKSPQNLERVKPRTVTDLNKMQQSIPCFEIPNSDDFLIRANTFDWNKPTISCILGYFILKRLKPEAAERFQEDFPESEISREQFREFCLANLN</sequence>
<dbReference type="InterPro" id="IPR045058">
    <property type="entry name" value="GIMA/IAN/Toc"/>
</dbReference>
<comment type="cofactor">
    <cofactor evidence="1">
        <name>Mg(2+)</name>
        <dbReference type="ChEBI" id="CHEBI:18420"/>
    </cofactor>
</comment>
<evidence type="ECO:0000256" key="16">
    <source>
        <dbReference type="ARBA" id="ARBA00023136"/>
    </source>
</evidence>
<evidence type="ECO:0000256" key="13">
    <source>
        <dbReference type="ARBA" id="ARBA00022927"/>
    </source>
</evidence>
<keyword evidence="6" id="KW-0934">Plastid</keyword>
<keyword evidence="4" id="KW-0813">Transport</keyword>
<evidence type="ECO:0000256" key="14">
    <source>
        <dbReference type="ARBA" id="ARBA00022989"/>
    </source>
</evidence>